<gene>
    <name evidence="1" type="ORF">RT723_08630</name>
</gene>
<keyword evidence="2" id="KW-1185">Reference proteome</keyword>
<protein>
    <recommendedName>
        <fullName evidence="3">Lipoprotein</fullName>
    </recommendedName>
</protein>
<proteinExistence type="predicted"/>
<dbReference type="EMBL" id="JAWCUA010000007">
    <property type="protein sequence ID" value="MDU0113060.1"/>
    <property type="molecule type" value="Genomic_DNA"/>
</dbReference>
<sequence length="303" mass="34657">MLIRRYQLALVSLMSVVLITTTFVSCSAPLINQNLKVVSSCTAEDQSNNLTLNGLSYWHHISRYPNEFSRLRFFNPETENEKYKLLPVSPSKFNKKTCINQDIILVKKVIHNKRQHANGIEMDLSDLQLTYGNLDSFKMRFQIDRPLSFTPHVSSLTSILKRQLPSQTRVNQILVDKLLNQNMTLKLVFYGHNHSDHKTMTVNGKKLVELLPNLPDGAWLELELTNTDLNTYWEKDWQGTAVPLSDIIDQPILGFILMAETPSGKTFESLAKNMDSNGIDIKDVDELFIETYIRLGSISINKK</sequence>
<evidence type="ECO:0000313" key="1">
    <source>
        <dbReference type="EMBL" id="MDU0113060.1"/>
    </source>
</evidence>
<reference evidence="1 2" key="1">
    <citation type="submission" date="2023-10" db="EMBL/GenBank/DDBJ databases">
        <title>Psychrosphaera aquimaarina strain SW33 isolated from seawater.</title>
        <authorList>
            <person name="Bayburt H."/>
            <person name="Kim J.M."/>
            <person name="Choi B.J."/>
            <person name="Jeon C.O."/>
        </authorList>
    </citation>
    <scope>NUCLEOTIDE SEQUENCE [LARGE SCALE GENOMIC DNA]</scope>
    <source>
        <strain evidence="1 2">KCTC 52743</strain>
    </source>
</reference>
<organism evidence="1 2">
    <name type="scientific">Psychrosphaera aquimarina</name>
    <dbReference type="NCBI Taxonomy" id="2044854"/>
    <lineage>
        <taxon>Bacteria</taxon>
        <taxon>Pseudomonadati</taxon>
        <taxon>Pseudomonadota</taxon>
        <taxon>Gammaproteobacteria</taxon>
        <taxon>Alteromonadales</taxon>
        <taxon>Pseudoalteromonadaceae</taxon>
        <taxon>Psychrosphaera</taxon>
    </lineage>
</organism>
<comment type="caution">
    <text evidence="1">The sequence shown here is derived from an EMBL/GenBank/DDBJ whole genome shotgun (WGS) entry which is preliminary data.</text>
</comment>
<dbReference type="Proteomes" id="UP001257914">
    <property type="component" value="Unassembled WGS sequence"/>
</dbReference>
<accession>A0ABU3R0W1</accession>
<name>A0ABU3R0W1_9GAMM</name>
<dbReference type="RefSeq" id="WP_315946672.1">
    <property type="nucleotide sequence ID" value="NZ_JAWCUA010000007.1"/>
</dbReference>
<dbReference type="PROSITE" id="PS51257">
    <property type="entry name" value="PROKAR_LIPOPROTEIN"/>
    <property type="match status" value="1"/>
</dbReference>
<evidence type="ECO:0000313" key="2">
    <source>
        <dbReference type="Proteomes" id="UP001257914"/>
    </source>
</evidence>
<evidence type="ECO:0008006" key="3">
    <source>
        <dbReference type="Google" id="ProtNLM"/>
    </source>
</evidence>